<sequence>MDLQEVVWPEGELAVEVFREPNSRLFIQAPLPHFNNTLPILITVPGQGTARERAAPLAPPGTIAIVLDPDRGTPKD</sequence>
<dbReference type="AlphaFoldDB" id="X1W2K4"/>
<comment type="caution">
    <text evidence="1">The sequence shown here is derived from an EMBL/GenBank/DDBJ whole genome shotgun (WGS) entry which is preliminary data.</text>
</comment>
<accession>X1W2K4</accession>
<dbReference type="EMBL" id="BARW01037287">
    <property type="protein sequence ID" value="GAJ23860.1"/>
    <property type="molecule type" value="Genomic_DNA"/>
</dbReference>
<evidence type="ECO:0000313" key="1">
    <source>
        <dbReference type="EMBL" id="GAJ23860.1"/>
    </source>
</evidence>
<protein>
    <submittedName>
        <fullName evidence="1">Uncharacterized protein</fullName>
    </submittedName>
</protein>
<proteinExistence type="predicted"/>
<name>X1W2K4_9ZZZZ</name>
<organism evidence="1">
    <name type="scientific">marine sediment metagenome</name>
    <dbReference type="NCBI Taxonomy" id="412755"/>
    <lineage>
        <taxon>unclassified sequences</taxon>
        <taxon>metagenomes</taxon>
        <taxon>ecological metagenomes</taxon>
    </lineage>
</organism>
<gene>
    <name evidence="1" type="ORF">S12H4_57608</name>
</gene>
<reference evidence="1" key="1">
    <citation type="journal article" date="2014" name="Front. Microbiol.">
        <title>High frequency of phylogenetically diverse reductive dehalogenase-homologous genes in deep subseafloor sedimentary metagenomes.</title>
        <authorList>
            <person name="Kawai M."/>
            <person name="Futagami T."/>
            <person name="Toyoda A."/>
            <person name="Takaki Y."/>
            <person name="Nishi S."/>
            <person name="Hori S."/>
            <person name="Arai W."/>
            <person name="Tsubouchi T."/>
            <person name="Morono Y."/>
            <person name="Uchiyama I."/>
            <person name="Ito T."/>
            <person name="Fujiyama A."/>
            <person name="Inagaki F."/>
            <person name="Takami H."/>
        </authorList>
    </citation>
    <scope>NUCLEOTIDE SEQUENCE</scope>
    <source>
        <strain evidence="1">Expedition CK06-06</strain>
    </source>
</reference>